<evidence type="ECO:0000313" key="5">
    <source>
        <dbReference type="EMBL" id="TDD19509.1"/>
    </source>
</evidence>
<dbReference type="Gene3D" id="3.40.50.720">
    <property type="entry name" value="NAD(P)-binding Rossmann-like Domain"/>
    <property type="match status" value="1"/>
</dbReference>
<dbReference type="Pfam" id="PF00107">
    <property type="entry name" value="ADH_zinc_N"/>
    <property type="match status" value="1"/>
</dbReference>
<name>A0A4R4WK75_9ACTN</name>
<dbReference type="InterPro" id="IPR013154">
    <property type="entry name" value="ADH-like_N"/>
</dbReference>
<keyword evidence="2" id="KW-0560">Oxidoreductase</keyword>
<evidence type="ECO:0000256" key="1">
    <source>
        <dbReference type="ARBA" id="ARBA00001947"/>
    </source>
</evidence>
<dbReference type="Pfam" id="PF08240">
    <property type="entry name" value="ADH_N"/>
    <property type="match status" value="1"/>
</dbReference>
<dbReference type="OrthoDB" id="9797931at2"/>
<dbReference type="AlphaFoldDB" id="A0A4R4WK75"/>
<comment type="cofactor">
    <cofactor evidence="1">
        <name>Zn(2+)</name>
        <dbReference type="ChEBI" id="CHEBI:29105"/>
    </cofactor>
</comment>
<dbReference type="RefSeq" id="WP_132323809.1">
    <property type="nucleotide sequence ID" value="NZ_SMKR01000114.1"/>
</dbReference>
<dbReference type="InterPro" id="IPR036291">
    <property type="entry name" value="NAD(P)-bd_dom_sf"/>
</dbReference>
<dbReference type="Proteomes" id="UP000295172">
    <property type="component" value="Unassembled WGS sequence"/>
</dbReference>
<evidence type="ECO:0000259" key="3">
    <source>
        <dbReference type="Pfam" id="PF00107"/>
    </source>
</evidence>
<proteinExistence type="predicted"/>
<sequence length="344" mass="35760">MRALVLSDVEHFDIVTLDDPEPGPGEVRIAVTQSGICGSELGGFLGTDGLRKPGLVFGHEFVGAVDAYAADVGSGQRLPLGTLVTANPLRSCGTCPICLAGHGNVCPQRKLLGGHLNGSNAELVVVPADAVHRVDHLADPSSSVFAEPTACALRAVGRTRIRAGGSALVLGAGPIGLLLLEVLRARGVEQLFFTERVDGRVAAAEAGGARRLSDEPAELVRHAKELTGGLGADAVFDAVGSADTRAAATLAARPGGDVCFVGLHSADGMLPLRDLIRREVACTTSFAYSPAEFGTAVELLGRGDIVFRGEIVRADLTDGQRWYEELIKGHPAGKVVLQPSARRT</sequence>
<feature type="domain" description="Alcohol dehydrogenase-like N-terminal" evidence="4">
    <location>
        <begin position="23"/>
        <end position="134"/>
    </location>
</feature>
<dbReference type="Gene3D" id="3.90.180.10">
    <property type="entry name" value="Medium-chain alcohol dehydrogenases, catalytic domain"/>
    <property type="match status" value="1"/>
</dbReference>
<dbReference type="GO" id="GO:0016491">
    <property type="term" value="F:oxidoreductase activity"/>
    <property type="evidence" value="ECO:0007669"/>
    <property type="project" value="UniProtKB-KW"/>
</dbReference>
<dbReference type="InterPro" id="IPR013149">
    <property type="entry name" value="ADH-like_C"/>
</dbReference>
<dbReference type="PANTHER" id="PTHR43401">
    <property type="entry name" value="L-THREONINE 3-DEHYDROGENASE"/>
    <property type="match status" value="1"/>
</dbReference>
<feature type="domain" description="Alcohol dehydrogenase-like C-terminal" evidence="3">
    <location>
        <begin position="174"/>
        <end position="300"/>
    </location>
</feature>
<dbReference type="InterPro" id="IPR050129">
    <property type="entry name" value="Zn_alcohol_dh"/>
</dbReference>
<gene>
    <name evidence="5" type="ORF">E1218_23880</name>
</gene>
<dbReference type="InterPro" id="IPR011032">
    <property type="entry name" value="GroES-like_sf"/>
</dbReference>
<dbReference type="SUPFAM" id="SSF50129">
    <property type="entry name" value="GroES-like"/>
    <property type="match status" value="1"/>
</dbReference>
<evidence type="ECO:0000259" key="4">
    <source>
        <dbReference type="Pfam" id="PF08240"/>
    </source>
</evidence>
<comment type="caution">
    <text evidence="5">The sequence shown here is derived from an EMBL/GenBank/DDBJ whole genome shotgun (WGS) entry which is preliminary data.</text>
</comment>
<organism evidence="5 6">
    <name type="scientific">Kribbella turkmenica</name>
    <dbReference type="NCBI Taxonomy" id="2530375"/>
    <lineage>
        <taxon>Bacteria</taxon>
        <taxon>Bacillati</taxon>
        <taxon>Actinomycetota</taxon>
        <taxon>Actinomycetes</taxon>
        <taxon>Propionibacteriales</taxon>
        <taxon>Kribbellaceae</taxon>
        <taxon>Kribbella</taxon>
    </lineage>
</organism>
<accession>A0A4R4WK75</accession>
<keyword evidence="6" id="KW-1185">Reference proteome</keyword>
<dbReference type="PANTHER" id="PTHR43401:SF2">
    <property type="entry name" value="L-THREONINE 3-DEHYDROGENASE"/>
    <property type="match status" value="1"/>
</dbReference>
<evidence type="ECO:0000256" key="2">
    <source>
        <dbReference type="ARBA" id="ARBA00023002"/>
    </source>
</evidence>
<reference evidence="5 6" key="1">
    <citation type="submission" date="2019-02" db="EMBL/GenBank/DDBJ databases">
        <title>Draft genome sequences of novel Actinobacteria.</title>
        <authorList>
            <person name="Sahin N."/>
            <person name="Ay H."/>
            <person name="Saygin H."/>
        </authorList>
    </citation>
    <scope>NUCLEOTIDE SEQUENCE [LARGE SCALE GENOMIC DNA]</scope>
    <source>
        <strain evidence="5 6">16K104</strain>
    </source>
</reference>
<protein>
    <submittedName>
        <fullName evidence="5">Galactitol-1-phosphate 5-dehydrogenase</fullName>
    </submittedName>
</protein>
<dbReference type="SUPFAM" id="SSF51735">
    <property type="entry name" value="NAD(P)-binding Rossmann-fold domains"/>
    <property type="match status" value="1"/>
</dbReference>
<dbReference type="EMBL" id="SMKR01000114">
    <property type="protein sequence ID" value="TDD19509.1"/>
    <property type="molecule type" value="Genomic_DNA"/>
</dbReference>
<evidence type="ECO:0000313" key="6">
    <source>
        <dbReference type="Proteomes" id="UP000295172"/>
    </source>
</evidence>